<dbReference type="EC" id="3.1.4.-" evidence="5"/>
<evidence type="ECO:0000256" key="4">
    <source>
        <dbReference type="PIRSR" id="PIRSR623088-3"/>
    </source>
</evidence>
<dbReference type="PRINTS" id="PR00387">
    <property type="entry name" value="PDIESTERASE1"/>
</dbReference>
<dbReference type="InterPro" id="IPR023088">
    <property type="entry name" value="PDEase"/>
</dbReference>
<dbReference type="InterPro" id="IPR003607">
    <property type="entry name" value="HD/PDEase_dom"/>
</dbReference>
<dbReference type="PROSITE" id="PS00126">
    <property type="entry name" value="PDEASE_I_1"/>
    <property type="match status" value="1"/>
</dbReference>
<dbReference type="InterPro" id="IPR002073">
    <property type="entry name" value="PDEase_catalytic_dom"/>
</dbReference>
<keyword evidence="2 5" id="KW-0378">Hydrolase</keyword>
<dbReference type="InterPro" id="IPR029016">
    <property type="entry name" value="GAF-like_dom_sf"/>
</dbReference>
<dbReference type="AlphaFoldDB" id="W6UI29"/>
<feature type="binding site" evidence="4">
    <location>
        <position position="217"/>
    </location>
    <ligand>
        <name>Zn(2+)</name>
        <dbReference type="ChEBI" id="CHEBI:29105"/>
        <label>1</label>
    </ligand>
</feature>
<sequence>MPIKHSDGRVLGVCQMVNKSSFTCHSTTSSLSQAEMAATAWERKESWSGVFSRNEEALFEAFALFAGLGIANTQMYEQVLRAEAKQRIAFDVLSYHATATSTEAAALSKELIPSAKYYRLNQFSFTDIYLSVDDTLKACIRMFSDMQFINRFRIDYNVLCRWLMSVKKNYRSVTYHNWRHAFNVAQTMFVMFKSGGMEAVFSELECLSIIIACLSHDLDHRGTNNQFQIRTMSPLVNLYSTSVLEHHHFDQCIMLLGTKGTDILCNLNHDDYRQAVKIMEKAILATDLSRYFVKLPQFRQILDERISAVGEEKSMDDIAIKTVWQTEASNRELLMCMLMTASDVSASTKPWPVQKKLISRVCARLRPLLEGCLANRDCWNSLAKGETVKAESMRLPSDAEGADASYRDRLMALLHAPPSNTGVSLEGGLTVPAAPNPNAAHAADFSTSSVKSTICAEEAIATTSSTTVGGGTAP</sequence>
<accession>W6UI29</accession>
<keyword evidence="1 4" id="KW-0479">Metal-binding</keyword>
<proteinExistence type="inferred from homology"/>
<protein>
    <recommendedName>
        <fullName evidence="5">Phosphodiesterase</fullName>
        <ecNumber evidence="5">3.1.4.-</ecNumber>
    </recommendedName>
</protein>
<dbReference type="GO" id="GO:0004114">
    <property type="term" value="F:3',5'-cyclic-nucleotide phosphodiesterase activity"/>
    <property type="evidence" value="ECO:0007669"/>
    <property type="project" value="InterPro"/>
</dbReference>
<dbReference type="CTD" id="36340049"/>
<dbReference type="Gene3D" id="3.30.450.40">
    <property type="match status" value="1"/>
</dbReference>
<evidence type="ECO:0000313" key="8">
    <source>
        <dbReference type="Proteomes" id="UP000019149"/>
    </source>
</evidence>
<gene>
    <name evidence="7" type="ORF">EGR_04334</name>
</gene>
<dbReference type="PROSITE" id="PS51845">
    <property type="entry name" value="PDEASE_I_2"/>
    <property type="match status" value="1"/>
</dbReference>
<comment type="caution">
    <text evidence="7">The sequence shown here is derived from an EMBL/GenBank/DDBJ whole genome shotgun (WGS) entry which is preliminary data.</text>
</comment>
<feature type="domain" description="PDEase" evidence="6">
    <location>
        <begin position="100"/>
        <end position="356"/>
    </location>
</feature>
<dbReference type="KEGG" id="egl:EGR_04334"/>
<keyword evidence="8" id="KW-1185">Reference proteome</keyword>
<comment type="cofactor">
    <cofactor evidence="5">
        <name>a divalent metal cation</name>
        <dbReference type="ChEBI" id="CHEBI:60240"/>
    </cofactor>
    <text evidence="5">Binds 2 divalent metal cations per subunit. Site 1 may preferentially bind zinc ions, while site 2 has a preference for magnesium and/or manganese ions.</text>
</comment>
<comment type="similarity">
    <text evidence="5">Belongs to the cyclic nucleotide phosphodiesterase family.</text>
</comment>
<dbReference type="OrthoDB" id="295473at2759"/>
<organism evidence="7 8">
    <name type="scientific">Echinococcus granulosus</name>
    <name type="common">Hydatid tapeworm</name>
    <dbReference type="NCBI Taxonomy" id="6210"/>
    <lineage>
        <taxon>Eukaryota</taxon>
        <taxon>Metazoa</taxon>
        <taxon>Spiralia</taxon>
        <taxon>Lophotrochozoa</taxon>
        <taxon>Platyhelminthes</taxon>
        <taxon>Cestoda</taxon>
        <taxon>Eucestoda</taxon>
        <taxon>Cyclophyllidea</taxon>
        <taxon>Taeniidae</taxon>
        <taxon>Echinococcus</taxon>
        <taxon>Echinococcus granulosus group</taxon>
    </lineage>
</organism>
<dbReference type="Proteomes" id="UP000019149">
    <property type="component" value="Unassembled WGS sequence"/>
</dbReference>
<dbReference type="Gene3D" id="1.10.1300.10">
    <property type="entry name" value="3'5'-cyclic nucleotide phosphodiesterase, catalytic domain"/>
    <property type="match status" value="1"/>
</dbReference>
<feature type="active site" description="Proton donor" evidence="3">
    <location>
        <position position="176"/>
    </location>
</feature>
<evidence type="ECO:0000256" key="2">
    <source>
        <dbReference type="ARBA" id="ARBA00022801"/>
    </source>
</evidence>
<dbReference type="RefSeq" id="XP_024351904.1">
    <property type="nucleotide sequence ID" value="XM_024493583.1"/>
</dbReference>
<name>W6UI29_ECHGR</name>
<reference evidence="7 8" key="1">
    <citation type="journal article" date="2013" name="Nat. Genet.">
        <title>The genome of the hydatid tapeworm Echinococcus granulosus.</title>
        <authorList>
            <person name="Zheng H."/>
            <person name="Zhang W."/>
            <person name="Zhang L."/>
            <person name="Zhang Z."/>
            <person name="Li J."/>
            <person name="Lu G."/>
            <person name="Zhu Y."/>
            <person name="Wang Y."/>
            <person name="Huang Y."/>
            <person name="Liu J."/>
            <person name="Kang H."/>
            <person name="Chen J."/>
            <person name="Wang L."/>
            <person name="Chen A."/>
            <person name="Yu S."/>
            <person name="Gao Z."/>
            <person name="Jin L."/>
            <person name="Gu W."/>
            <person name="Wang Z."/>
            <person name="Zhao L."/>
            <person name="Shi B."/>
            <person name="Wen H."/>
            <person name="Lin R."/>
            <person name="Jones M.K."/>
            <person name="Brejova B."/>
            <person name="Vinar T."/>
            <person name="Zhao G."/>
            <person name="McManus D.P."/>
            <person name="Chen Z."/>
            <person name="Zhou Y."/>
            <person name="Wang S."/>
        </authorList>
    </citation>
    <scope>NUCLEOTIDE SEQUENCE [LARGE SCALE GENOMIC DNA]</scope>
</reference>
<feature type="binding site" evidence="4">
    <location>
        <position position="217"/>
    </location>
    <ligand>
        <name>Zn(2+)</name>
        <dbReference type="ChEBI" id="CHEBI:29105"/>
        <label>2</label>
    </ligand>
</feature>
<dbReference type="SUPFAM" id="SSF109604">
    <property type="entry name" value="HD-domain/PDEase-like"/>
    <property type="match status" value="1"/>
</dbReference>
<dbReference type="GO" id="GO:0046872">
    <property type="term" value="F:metal ion binding"/>
    <property type="evidence" value="ECO:0007669"/>
    <property type="project" value="UniProtKB-KW"/>
</dbReference>
<dbReference type="InterPro" id="IPR036971">
    <property type="entry name" value="PDEase_catalytic_dom_sf"/>
</dbReference>
<dbReference type="GO" id="GO:0007165">
    <property type="term" value="P:signal transduction"/>
    <property type="evidence" value="ECO:0007669"/>
    <property type="project" value="InterPro"/>
</dbReference>
<dbReference type="SUPFAM" id="SSF55781">
    <property type="entry name" value="GAF domain-like"/>
    <property type="match status" value="1"/>
</dbReference>
<dbReference type="SMART" id="SM00471">
    <property type="entry name" value="HDc"/>
    <property type="match status" value="1"/>
</dbReference>
<dbReference type="InterPro" id="IPR023174">
    <property type="entry name" value="PDEase_CS"/>
</dbReference>
<feature type="binding site" evidence="4">
    <location>
        <position position="180"/>
    </location>
    <ligand>
        <name>Zn(2+)</name>
        <dbReference type="ChEBI" id="CHEBI:29105"/>
        <label>1</label>
    </ligand>
</feature>
<dbReference type="Pfam" id="PF00233">
    <property type="entry name" value="PDEase_I"/>
    <property type="match status" value="1"/>
</dbReference>
<dbReference type="GeneID" id="36340049"/>
<evidence type="ECO:0000256" key="3">
    <source>
        <dbReference type="PIRSR" id="PIRSR623088-1"/>
    </source>
</evidence>
<evidence type="ECO:0000256" key="1">
    <source>
        <dbReference type="ARBA" id="ARBA00022723"/>
    </source>
</evidence>
<evidence type="ECO:0000313" key="7">
    <source>
        <dbReference type="EMBL" id="EUB60708.1"/>
    </source>
</evidence>
<evidence type="ECO:0000259" key="6">
    <source>
        <dbReference type="PROSITE" id="PS51845"/>
    </source>
</evidence>
<dbReference type="STRING" id="6210.W6UI29"/>
<evidence type="ECO:0000256" key="5">
    <source>
        <dbReference type="RuleBase" id="RU363067"/>
    </source>
</evidence>
<dbReference type="PANTHER" id="PTHR11347">
    <property type="entry name" value="CYCLIC NUCLEOTIDE PHOSPHODIESTERASE"/>
    <property type="match status" value="1"/>
</dbReference>
<dbReference type="CDD" id="cd00077">
    <property type="entry name" value="HDc"/>
    <property type="match status" value="1"/>
</dbReference>
<feature type="binding site" evidence="4">
    <location>
        <position position="343"/>
    </location>
    <ligand>
        <name>Zn(2+)</name>
        <dbReference type="ChEBI" id="CHEBI:29105"/>
        <label>1</label>
    </ligand>
</feature>
<dbReference type="EMBL" id="APAU02000027">
    <property type="protein sequence ID" value="EUB60708.1"/>
    <property type="molecule type" value="Genomic_DNA"/>
</dbReference>
<feature type="binding site" evidence="4">
    <location>
        <position position="216"/>
    </location>
    <ligand>
        <name>Zn(2+)</name>
        <dbReference type="ChEBI" id="CHEBI:29105"/>
        <label>1</label>
    </ligand>
</feature>